<gene>
    <name evidence="3" type="ORF">PHAMO_470044</name>
</gene>
<evidence type="ECO:0000313" key="3">
    <source>
        <dbReference type="EMBL" id="CCG42793.1"/>
    </source>
</evidence>
<dbReference type="InterPro" id="IPR016187">
    <property type="entry name" value="CTDL_fold"/>
</dbReference>
<dbReference type="Proteomes" id="UP000004169">
    <property type="component" value="Unassembled WGS sequence"/>
</dbReference>
<comment type="caution">
    <text evidence="3">The sequence shown here is derived from an EMBL/GenBank/DDBJ whole genome shotgun (WGS) entry which is preliminary data.</text>
</comment>
<keyword evidence="1" id="KW-0732">Signal</keyword>
<organism evidence="3 4">
    <name type="scientific">Magnetospirillum molischianum DSM 120</name>
    <dbReference type="NCBI Taxonomy" id="1150626"/>
    <lineage>
        <taxon>Bacteria</taxon>
        <taxon>Pseudomonadati</taxon>
        <taxon>Pseudomonadota</taxon>
        <taxon>Alphaproteobacteria</taxon>
        <taxon>Rhodospirillales</taxon>
        <taxon>Rhodospirillaceae</taxon>
        <taxon>Magnetospirillum</taxon>
    </lineage>
</organism>
<dbReference type="PANTHER" id="PTHR23150">
    <property type="entry name" value="SULFATASE MODIFYING FACTOR 1, 2"/>
    <property type="match status" value="1"/>
</dbReference>
<feature type="signal peptide" evidence="1">
    <location>
        <begin position="1"/>
        <end position="28"/>
    </location>
</feature>
<dbReference type="InterPro" id="IPR005532">
    <property type="entry name" value="SUMF_dom"/>
</dbReference>
<evidence type="ECO:0000256" key="1">
    <source>
        <dbReference type="SAM" id="SignalP"/>
    </source>
</evidence>
<evidence type="ECO:0000313" key="4">
    <source>
        <dbReference type="Proteomes" id="UP000004169"/>
    </source>
</evidence>
<evidence type="ECO:0000259" key="2">
    <source>
        <dbReference type="Pfam" id="PF03781"/>
    </source>
</evidence>
<dbReference type="Pfam" id="PF03781">
    <property type="entry name" value="FGE-sulfatase"/>
    <property type="match status" value="1"/>
</dbReference>
<dbReference type="PANTHER" id="PTHR23150:SF19">
    <property type="entry name" value="FORMYLGLYCINE-GENERATING ENZYME"/>
    <property type="match status" value="1"/>
</dbReference>
<feature type="chain" id="PRO_5003611802" description="Sulfatase-modifying factor enzyme-like domain-containing protein" evidence="1">
    <location>
        <begin position="29"/>
        <end position="519"/>
    </location>
</feature>
<dbReference type="SUPFAM" id="SSF56436">
    <property type="entry name" value="C-type lectin-like"/>
    <property type="match status" value="1"/>
</dbReference>
<dbReference type="Gene3D" id="3.90.1580.10">
    <property type="entry name" value="paralog of FGE (formylglycine-generating enzyme)"/>
    <property type="match status" value="1"/>
</dbReference>
<dbReference type="RefSeq" id="WP_002730594.1">
    <property type="nucleotide sequence ID" value="NZ_CAHP01000042.1"/>
</dbReference>
<name>H8FWQ5_MAGML</name>
<dbReference type="AlphaFoldDB" id="H8FWQ5"/>
<keyword evidence="4" id="KW-1185">Reference proteome</keyword>
<dbReference type="STRING" id="1150626.PHAMO_470044"/>
<reference evidence="3 4" key="1">
    <citation type="journal article" date="2012" name="J. Bacteriol.">
        <title>Draft Genome Sequence of the Purple Photosynthetic Bacterium Phaeospirillum molischianum DSM120, a Particularly Versatile Bacterium.</title>
        <authorList>
            <person name="Duquesne K."/>
            <person name="Prima V."/>
            <person name="Ji B."/>
            <person name="Rouy Z."/>
            <person name="Medigue C."/>
            <person name="Talla E."/>
            <person name="Sturgis J.N."/>
        </authorList>
    </citation>
    <scope>NUCLEOTIDE SEQUENCE [LARGE SCALE GENOMIC DNA]</scope>
    <source>
        <strain evidence="4">DSM120</strain>
    </source>
</reference>
<dbReference type="GO" id="GO:0120147">
    <property type="term" value="F:formylglycine-generating oxidase activity"/>
    <property type="evidence" value="ECO:0007669"/>
    <property type="project" value="TreeGrafter"/>
</dbReference>
<dbReference type="InterPro" id="IPR042095">
    <property type="entry name" value="SUMF_sf"/>
</dbReference>
<accession>H8FWQ5</accession>
<feature type="domain" description="Sulfatase-modifying factor enzyme-like" evidence="2">
    <location>
        <begin position="106"/>
        <end position="311"/>
    </location>
</feature>
<protein>
    <recommendedName>
        <fullName evidence="2">Sulfatase-modifying factor enzyme-like domain-containing protein</fullName>
    </recommendedName>
</protein>
<proteinExistence type="predicted"/>
<dbReference type="EMBL" id="CAHP01000042">
    <property type="protein sequence ID" value="CCG42793.1"/>
    <property type="molecule type" value="Genomic_DNA"/>
</dbReference>
<sequence>MHRSSIRQKACAIFSLALLGLTSTAVQAADAPAWEDKYVNPKPLADDVVLPMPCGGSMVFRKVEVPSNGPLDDYPISIGGTDEGRGYSEGAHNAYVAGAFPAGKTLRYTLMAKYDVTDLQWAAMMEGDCPTPSLVKRMPKVEIGWFDAVSFADRYSQWLRKNALAKLPKDGGEVGYLRLPTEVEWEFAARGGMKVSPSQFQDRLPPMTEGLSKQVWYAGSQSANGKLQLVGLLEPNSLGLFDMLGNVDQIVLEPYRLNKLSRDHGQPGGFVVRGGNYLTAEQDIRSSYRQELPLYDGEGPRRSKTTGFRLVVAGPVLTSADKLKEVQGAWDKLGAVSAAAATPAADPVEELSKIAKSVADPATQARLQSVSLTLRANIASRDEQRDRAVRTSLRLGAFLGRKLADDSKAVETLAKIYKTRVDAGQADDPRTKNFKDELDKEQTVLDDILRYYADTLLRTADDYGEEVVRKQYDLLQVELQGLGLAELKPFVEKHMGHLTAYRKDHKVARNLWLKNWNTM</sequence>
<dbReference type="eggNOG" id="COG1262">
    <property type="taxonomic scope" value="Bacteria"/>
</dbReference>
<dbReference type="InterPro" id="IPR051043">
    <property type="entry name" value="Sulfatase_Mod_Factor_Kinase"/>
</dbReference>
<dbReference type="OrthoDB" id="9768004at2"/>